<protein>
    <submittedName>
        <fullName evidence="2">Uncharacterized protein</fullName>
    </submittedName>
</protein>
<feature type="region of interest" description="Disordered" evidence="1">
    <location>
        <begin position="110"/>
        <end position="140"/>
    </location>
</feature>
<feature type="region of interest" description="Disordered" evidence="1">
    <location>
        <begin position="159"/>
        <end position="226"/>
    </location>
</feature>
<gene>
    <name evidence="2" type="ORF">K0M31_002470</name>
</gene>
<name>A0AA40GI82_9HYME</name>
<feature type="compositionally biased region" description="Polar residues" evidence="1">
    <location>
        <begin position="579"/>
        <end position="591"/>
    </location>
</feature>
<proteinExistence type="predicted"/>
<feature type="region of interest" description="Disordered" evidence="1">
    <location>
        <begin position="538"/>
        <end position="561"/>
    </location>
</feature>
<dbReference type="AlphaFoldDB" id="A0AA40GI82"/>
<feature type="region of interest" description="Disordered" evidence="1">
    <location>
        <begin position="1"/>
        <end position="46"/>
    </location>
</feature>
<feature type="compositionally biased region" description="Basic and acidic residues" evidence="1">
    <location>
        <begin position="379"/>
        <end position="393"/>
    </location>
</feature>
<accession>A0AA40GI82</accession>
<feature type="compositionally biased region" description="Basic and acidic residues" evidence="1">
    <location>
        <begin position="592"/>
        <end position="626"/>
    </location>
</feature>
<dbReference type="Proteomes" id="UP001177670">
    <property type="component" value="Unassembled WGS sequence"/>
</dbReference>
<comment type="caution">
    <text evidence="2">The sequence shown here is derived from an EMBL/GenBank/DDBJ whole genome shotgun (WGS) entry which is preliminary data.</text>
</comment>
<feature type="compositionally biased region" description="Basic and acidic residues" evidence="1">
    <location>
        <begin position="538"/>
        <end position="549"/>
    </location>
</feature>
<feature type="compositionally biased region" description="Polar residues" evidence="1">
    <location>
        <begin position="28"/>
        <end position="46"/>
    </location>
</feature>
<organism evidence="2 3">
    <name type="scientific">Melipona bicolor</name>
    <dbReference type="NCBI Taxonomy" id="60889"/>
    <lineage>
        <taxon>Eukaryota</taxon>
        <taxon>Metazoa</taxon>
        <taxon>Ecdysozoa</taxon>
        <taxon>Arthropoda</taxon>
        <taxon>Hexapoda</taxon>
        <taxon>Insecta</taxon>
        <taxon>Pterygota</taxon>
        <taxon>Neoptera</taxon>
        <taxon>Endopterygota</taxon>
        <taxon>Hymenoptera</taxon>
        <taxon>Apocrita</taxon>
        <taxon>Aculeata</taxon>
        <taxon>Apoidea</taxon>
        <taxon>Anthophila</taxon>
        <taxon>Apidae</taxon>
        <taxon>Melipona</taxon>
    </lineage>
</organism>
<sequence length="713" mass="82702">MESIEFKKKPECRDLRNKLRTSPDRSRPNSYKQDNSFCEMSNTVRNNPNVVRQNLLNDVKKENLSQSNTTRPESAGAKLRFVHSNYPSKSLDPNLNDQIVINRERVVSTKQDYPEDFVSKDTSRNSSKNQKSHWQRTNDVENHIDEILQRDRRFSRFDNSRNESAANSNEVSRDWIEPTPSRIRSRTYSPPVDRQKKTRSLLKNLYETETRQDNESQNDEYSKFSRLRDANSDRSVDRRFVDRAVDKDSLSDLQNVCTSAEQISKLTDQVEKSNVRSNFWEFIPLDESDEKYKRIPENKEKITYQPQISLDNKSYLIMKSSAKDSDVRRWKDRFLQRHSKNSGSCNDPSLIKPQVKEIDNNKGNLSAYTLHNEQPSNNEAKEKSNPNFDKDRATGPNVYKNFKVVDSTKSQSKLVSKITFGWTNKTNRYLKRSGSASKDENDDKKKRITNAGISSSVTDDQKVRTNIVERTAACLKRKLNRSENREVSNQHSPIVVKKKIRSEEFGHSKLPIRVGNRLRSSNPMTKNQFNFKYVSREENKEKETNEEPCRFGSISARSRTKPRIKPSVIVGEAIDFADTSKNFQSGGSNPENKSKVKDPLANDPKAESNLIEDRIGNRGGKENFKNEKLETNIENKDDTEKMLNVEENERKYINRGREMDYNKGLTNRSGLKEKCCFHLNAEQNVTYNDYCNKEHRNLGSFRSRKPAAIKTQF</sequence>
<evidence type="ECO:0000313" key="3">
    <source>
        <dbReference type="Proteomes" id="UP001177670"/>
    </source>
</evidence>
<feature type="compositionally biased region" description="Basic and acidic residues" evidence="1">
    <location>
        <begin position="1"/>
        <end position="27"/>
    </location>
</feature>
<feature type="compositionally biased region" description="Basic and acidic residues" evidence="1">
    <location>
        <begin position="206"/>
        <end position="226"/>
    </location>
</feature>
<evidence type="ECO:0000313" key="2">
    <source>
        <dbReference type="EMBL" id="KAK1137979.1"/>
    </source>
</evidence>
<reference evidence="2" key="1">
    <citation type="submission" date="2021-10" db="EMBL/GenBank/DDBJ databases">
        <title>Melipona bicolor Genome sequencing and assembly.</title>
        <authorList>
            <person name="Araujo N.S."/>
            <person name="Arias M.C."/>
        </authorList>
    </citation>
    <scope>NUCLEOTIDE SEQUENCE</scope>
    <source>
        <strain evidence="2">USP_2M_L1-L4_2017</strain>
        <tissue evidence="2">Whole body</tissue>
    </source>
</reference>
<keyword evidence="3" id="KW-1185">Reference proteome</keyword>
<feature type="region of interest" description="Disordered" evidence="1">
    <location>
        <begin position="579"/>
        <end position="626"/>
    </location>
</feature>
<evidence type="ECO:0000256" key="1">
    <source>
        <dbReference type="SAM" id="MobiDB-lite"/>
    </source>
</evidence>
<feature type="region of interest" description="Disordered" evidence="1">
    <location>
        <begin position="370"/>
        <end position="396"/>
    </location>
</feature>
<dbReference type="EMBL" id="JAHYIQ010000001">
    <property type="protein sequence ID" value="KAK1137979.1"/>
    <property type="molecule type" value="Genomic_DNA"/>
</dbReference>